<comment type="caution">
    <text evidence="2">The sequence shown here is derived from an EMBL/GenBank/DDBJ whole genome shotgun (WGS) entry which is preliminary data.</text>
</comment>
<dbReference type="EMBL" id="LFZO01000532">
    <property type="protein sequence ID" value="KXT07776.1"/>
    <property type="molecule type" value="Genomic_DNA"/>
</dbReference>
<dbReference type="Proteomes" id="UP000073492">
    <property type="component" value="Unassembled WGS sequence"/>
</dbReference>
<feature type="compositionally biased region" description="Acidic residues" evidence="1">
    <location>
        <begin position="375"/>
        <end position="400"/>
    </location>
</feature>
<feature type="compositionally biased region" description="Basic and acidic residues" evidence="1">
    <location>
        <begin position="145"/>
        <end position="165"/>
    </location>
</feature>
<protein>
    <submittedName>
        <fullName evidence="2">Uncharacterized protein</fullName>
    </submittedName>
</protein>
<evidence type="ECO:0000256" key="1">
    <source>
        <dbReference type="SAM" id="MobiDB-lite"/>
    </source>
</evidence>
<feature type="compositionally biased region" description="Polar residues" evidence="1">
    <location>
        <begin position="222"/>
        <end position="232"/>
    </location>
</feature>
<name>A0A139HZ81_9PEZI</name>
<feature type="compositionally biased region" description="Polar residues" evidence="1">
    <location>
        <begin position="286"/>
        <end position="302"/>
    </location>
</feature>
<feature type="compositionally biased region" description="Basic and acidic residues" evidence="1">
    <location>
        <begin position="180"/>
        <end position="189"/>
    </location>
</feature>
<reference evidence="2 3" key="1">
    <citation type="submission" date="2015-07" db="EMBL/GenBank/DDBJ databases">
        <title>Comparative genomics of the Sigatoka disease complex on banana suggests a link between parallel evolutionary changes in Pseudocercospora fijiensis and Pseudocercospora eumusae and increased virulence on the banana host.</title>
        <authorList>
            <person name="Chang T.-C."/>
            <person name="Salvucci A."/>
            <person name="Crous P.W."/>
            <person name="Stergiopoulos I."/>
        </authorList>
    </citation>
    <scope>NUCLEOTIDE SEQUENCE [LARGE SCALE GENOMIC DNA]</scope>
    <source>
        <strain evidence="2 3">CBS 116634</strain>
    </source>
</reference>
<sequence length="496" mass="56467">MNASEANFTQSRVLSTMFKWLPRGDIHEPIVSFCERHIYRPIDQAVTRLTGRRRSALKKWQIQMSTFPHFDAQIGYLHAELSDHESLDSNPTYRPDSRAFPRLLERVAALKYKVQQEKATMITLLADLVTDLFAQRKPVTITLKADSRKRSRKEYEEIVRQESEHRSKRSKLSGEIAQTDSKKRPREPDSGYDTAEESERSVKRAKHHVDAEFGADLPDAGSCSSQPSQQKAATELSKQEPSTSQALAPADGTSKPRLPTEPVATELSSQESSGSQAQLPTDDISRPQQSPEPGTTDSSNEQPTEEEEDDPGADLCHFNAAMSEGLGLHWDIFDVHQFEWLVLILEMQFRQVFDPELDQQLREESQRAHQAAQEIGDESSDDNESSDDDKEDEEDLEEEQIQASRDAYAATPPLAAVHAAFQREHHYNCALSKKIAQAEEQLPRWLAQREKQTNRFLWARYNGYFYDTRQDLEDMLNSQQMWALGGGICSQICAWR</sequence>
<evidence type="ECO:0000313" key="3">
    <source>
        <dbReference type="Proteomes" id="UP000073492"/>
    </source>
</evidence>
<organism evidence="2 3">
    <name type="scientific">Pseudocercospora musae</name>
    <dbReference type="NCBI Taxonomy" id="113226"/>
    <lineage>
        <taxon>Eukaryota</taxon>
        <taxon>Fungi</taxon>
        <taxon>Dikarya</taxon>
        <taxon>Ascomycota</taxon>
        <taxon>Pezizomycotina</taxon>
        <taxon>Dothideomycetes</taxon>
        <taxon>Dothideomycetidae</taxon>
        <taxon>Mycosphaerellales</taxon>
        <taxon>Mycosphaerellaceae</taxon>
        <taxon>Pseudocercospora</taxon>
    </lineage>
</organism>
<feature type="compositionally biased region" description="Polar residues" evidence="1">
    <location>
        <begin position="266"/>
        <end position="279"/>
    </location>
</feature>
<proteinExistence type="predicted"/>
<feature type="region of interest" description="Disordered" evidence="1">
    <location>
        <begin position="361"/>
        <end position="402"/>
    </location>
</feature>
<feature type="compositionally biased region" description="Acidic residues" evidence="1">
    <location>
        <begin position="303"/>
        <end position="312"/>
    </location>
</feature>
<dbReference type="AlphaFoldDB" id="A0A139HZ81"/>
<keyword evidence="3" id="KW-1185">Reference proteome</keyword>
<evidence type="ECO:0000313" key="2">
    <source>
        <dbReference type="EMBL" id="KXT07776.1"/>
    </source>
</evidence>
<feature type="region of interest" description="Disordered" evidence="1">
    <location>
        <begin position="145"/>
        <end position="315"/>
    </location>
</feature>
<accession>A0A139HZ81</accession>
<dbReference type="OrthoDB" id="3648799at2759"/>
<gene>
    <name evidence="2" type="ORF">AC579_2791</name>
</gene>